<keyword evidence="4" id="KW-1185">Reference proteome</keyword>
<organism evidence="3 4">
    <name type="scientific">Taenia crassiceps</name>
    <dbReference type="NCBI Taxonomy" id="6207"/>
    <lineage>
        <taxon>Eukaryota</taxon>
        <taxon>Metazoa</taxon>
        <taxon>Spiralia</taxon>
        <taxon>Lophotrochozoa</taxon>
        <taxon>Platyhelminthes</taxon>
        <taxon>Cestoda</taxon>
        <taxon>Eucestoda</taxon>
        <taxon>Cyclophyllidea</taxon>
        <taxon>Taeniidae</taxon>
        <taxon>Taenia</taxon>
    </lineage>
</organism>
<evidence type="ECO:0000256" key="1">
    <source>
        <dbReference type="SAM" id="MobiDB-lite"/>
    </source>
</evidence>
<keyword evidence="2" id="KW-0732">Signal</keyword>
<dbReference type="Proteomes" id="UP001651158">
    <property type="component" value="Unassembled WGS sequence"/>
</dbReference>
<evidence type="ECO:0000313" key="3">
    <source>
        <dbReference type="EMBL" id="KAL5106818.1"/>
    </source>
</evidence>
<protein>
    <submittedName>
        <fullName evidence="3">Uncharacterized protein</fullName>
    </submittedName>
</protein>
<feature type="compositionally biased region" description="Polar residues" evidence="1">
    <location>
        <begin position="49"/>
        <end position="61"/>
    </location>
</feature>
<name>A0ABR4QAQ9_9CEST</name>
<feature type="region of interest" description="Disordered" evidence="1">
    <location>
        <begin position="42"/>
        <end position="65"/>
    </location>
</feature>
<dbReference type="EMBL" id="JAKROA010000005">
    <property type="protein sequence ID" value="KAL5106818.1"/>
    <property type="molecule type" value="Genomic_DNA"/>
</dbReference>
<feature type="chain" id="PRO_5045163550" evidence="2">
    <location>
        <begin position="21"/>
        <end position="101"/>
    </location>
</feature>
<gene>
    <name evidence="3" type="ORF">TcWFU_004934</name>
</gene>
<evidence type="ECO:0000313" key="4">
    <source>
        <dbReference type="Proteomes" id="UP001651158"/>
    </source>
</evidence>
<proteinExistence type="predicted"/>
<feature type="signal peptide" evidence="2">
    <location>
        <begin position="1"/>
        <end position="20"/>
    </location>
</feature>
<reference evidence="3 4" key="1">
    <citation type="journal article" date="2022" name="Front. Cell. Infect. Microbiol.">
        <title>The Genomes of Two Strains of Taenia crassiceps the Animal Model for the Study of Human Cysticercosis.</title>
        <authorList>
            <person name="Bobes R.J."/>
            <person name="Estrada K."/>
            <person name="Rios-Valencia D.G."/>
            <person name="Calderon-Gallegos A."/>
            <person name="de la Torre P."/>
            <person name="Carrero J.C."/>
            <person name="Sanchez-Flores A."/>
            <person name="Laclette J.P."/>
        </authorList>
    </citation>
    <scope>NUCLEOTIDE SEQUENCE [LARGE SCALE GENOMIC DNA]</scope>
    <source>
        <strain evidence="3">WFUcys</strain>
    </source>
</reference>
<evidence type="ECO:0000256" key="2">
    <source>
        <dbReference type="SAM" id="SignalP"/>
    </source>
</evidence>
<comment type="caution">
    <text evidence="3">The sequence shown here is derived from an EMBL/GenBank/DDBJ whole genome shotgun (WGS) entry which is preliminary data.</text>
</comment>
<accession>A0ABR4QAQ9</accession>
<sequence>MYTGLLKYLAAVLLLESLRSWEKQLAALRRQRRLIANHEVVTGLHEDSGNTQTQELESPPTSLEDGDDVEVVSVDLVSHSDDDSSQECWLETAAFTYPTPY</sequence>